<evidence type="ECO:0000256" key="1">
    <source>
        <dbReference type="SAM" id="Coils"/>
    </source>
</evidence>
<gene>
    <name evidence="2" type="ORF">CYMTET_23343</name>
</gene>
<sequence>MGFNVSFSAIKGLVSSSLDFCRQALNERRYYTNIPLGCGLGVGGYYAQAYKKVYDTEQAQQAANERLFSIRKGLSDVESKLVKAESATSTKIQERDALSKSYSAVDRAFLKAKQDRDAKKKQLEVAERAVVAAKSETGKLLEQRDTKMQDVSKAEKQLSSAISMVAEVRETLDPSYIWSSIVGKGK</sequence>
<reference evidence="2 3" key="1">
    <citation type="journal article" date="2015" name="Genome Biol. Evol.">
        <title>Comparative Genomics of a Bacterivorous Green Alga Reveals Evolutionary Causalities and Consequences of Phago-Mixotrophic Mode of Nutrition.</title>
        <authorList>
            <person name="Burns J.A."/>
            <person name="Paasch A."/>
            <person name="Narechania A."/>
            <person name="Kim E."/>
        </authorList>
    </citation>
    <scope>NUCLEOTIDE SEQUENCE [LARGE SCALE GENOMIC DNA]</scope>
    <source>
        <strain evidence="2 3">PLY_AMNH</strain>
    </source>
</reference>
<feature type="coiled-coil region" evidence="1">
    <location>
        <begin position="109"/>
        <end position="136"/>
    </location>
</feature>
<accession>A0AAE0FYV7</accession>
<keyword evidence="1" id="KW-0175">Coiled coil</keyword>
<name>A0AAE0FYV7_9CHLO</name>
<organism evidence="2 3">
    <name type="scientific">Cymbomonas tetramitiformis</name>
    <dbReference type="NCBI Taxonomy" id="36881"/>
    <lineage>
        <taxon>Eukaryota</taxon>
        <taxon>Viridiplantae</taxon>
        <taxon>Chlorophyta</taxon>
        <taxon>Pyramimonadophyceae</taxon>
        <taxon>Pyramimonadales</taxon>
        <taxon>Pyramimonadaceae</taxon>
        <taxon>Cymbomonas</taxon>
    </lineage>
</organism>
<dbReference type="Proteomes" id="UP001190700">
    <property type="component" value="Unassembled WGS sequence"/>
</dbReference>
<dbReference type="AlphaFoldDB" id="A0AAE0FYV7"/>
<protein>
    <submittedName>
        <fullName evidence="2">Uncharacterized protein</fullName>
    </submittedName>
</protein>
<proteinExistence type="predicted"/>
<comment type="caution">
    <text evidence="2">The sequence shown here is derived from an EMBL/GenBank/DDBJ whole genome shotgun (WGS) entry which is preliminary data.</text>
</comment>
<keyword evidence="3" id="KW-1185">Reference proteome</keyword>
<evidence type="ECO:0000313" key="3">
    <source>
        <dbReference type="Proteomes" id="UP001190700"/>
    </source>
</evidence>
<dbReference type="EMBL" id="LGRX02012002">
    <property type="protein sequence ID" value="KAK3268140.1"/>
    <property type="molecule type" value="Genomic_DNA"/>
</dbReference>
<evidence type="ECO:0000313" key="2">
    <source>
        <dbReference type="EMBL" id="KAK3268140.1"/>
    </source>
</evidence>